<keyword evidence="1" id="KW-0749">Sporulation</keyword>
<keyword evidence="1" id="KW-0378">Hydrolase</keyword>
<reference evidence="4 5" key="1">
    <citation type="journal article" date="2019" name="Anaerobe">
        <title>Detection of Robinsoniella peoriensis in multiple bone samples of a trauma patient.</title>
        <authorList>
            <person name="Schrottner P."/>
            <person name="Hartwich K."/>
            <person name="Bunk B."/>
            <person name="Schober I."/>
            <person name="Helbig S."/>
            <person name="Rudolph W.W."/>
            <person name="Gunzer F."/>
        </authorList>
    </citation>
    <scope>NUCLEOTIDE SEQUENCE [LARGE SCALE GENOMIC DNA]</scope>
    <source>
        <strain evidence="4 5">DSM 106044</strain>
    </source>
</reference>
<dbReference type="GO" id="GO:0030436">
    <property type="term" value="P:asexual sporulation"/>
    <property type="evidence" value="ECO:0007669"/>
    <property type="project" value="InterPro"/>
</dbReference>
<dbReference type="OrthoDB" id="2690199at2"/>
<keyword evidence="1" id="KW-0645">Protease</keyword>
<keyword evidence="1 3" id="KW-0472">Membrane</keyword>
<comment type="caution">
    <text evidence="4">The sequence shown here is derived from an EMBL/GenBank/DDBJ whole genome shotgun (WGS) entry which is preliminary data.</text>
</comment>
<dbReference type="EC" id="3.4.23.-" evidence="1"/>
<organism evidence="4 5">
    <name type="scientific">Robinsoniella peoriensis</name>
    <dbReference type="NCBI Taxonomy" id="180332"/>
    <lineage>
        <taxon>Bacteria</taxon>
        <taxon>Bacillati</taxon>
        <taxon>Bacillota</taxon>
        <taxon>Clostridia</taxon>
        <taxon>Lachnospirales</taxon>
        <taxon>Lachnospiraceae</taxon>
        <taxon>Robinsoniella</taxon>
    </lineage>
</organism>
<keyword evidence="3" id="KW-0812">Transmembrane</keyword>
<dbReference type="GO" id="GO:0004190">
    <property type="term" value="F:aspartic-type endopeptidase activity"/>
    <property type="evidence" value="ECO:0007669"/>
    <property type="project" value="UniProtKB-KW"/>
</dbReference>
<name>A0A4U8QH00_9FIRM</name>
<evidence type="ECO:0000313" key="5">
    <source>
        <dbReference type="Proteomes" id="UP000306509"/>
    </source>
</evidence>
<feature type="transmembrane region" description="Helical" evidence="3">
    <location>
        <begin position="112"/>
        <end position="132"/>
    </location>
</feature>
<dbReference type="GO" id="GO:0030435">
    <property type="term" value="P:sporulation resulting in formation of a cellular spore"/>
    <property type="evidence" value="ECO:0007669"/>
    <property type="project" value="UniProtKB-KW"/>
</dbReference>
<dbReference type="STRING" id="180332.GCA_000797495_04025"/>
<keyword evidence="3" id="KW-1133">Transmembrane helix</keyword>
<dbReference type="RefSeq" id="WP_070040476.1">
    <property type="nucleotide sequence ID" value="NZ_CABMJZ010000006.1"/>
</dbReference>
<feature type="transmembrane region" description="Helical" evidence="3">
    <location>
        <begin position="35"/>
        <end position="55"/>
    </location>
</feature>
<keyword evidence="1" id="KW-1003">Cell membrane</keyword>
<dbReference type="AlphaFoldDB" id="A0A4U8QH00"/>
<sequence>MYYEIYIDKFFLENMIMDYLLLTLVRRSLKCQTNWWRIFSASVLGAAGMCILIILPVQNTFVYNICGFGILSVLMVKIGCRIKDRDHLIRGTIILYLSAFVLGGIWEMLLGQIASSGLLLGVISFLTLRCILSCYQRYKQKTEYLYEVVINLNGKNKHVMGLCDTGNQLKQPVTGKPVNIIDFDAISDMLEEEVKNQILQMYQFQTAEALTEKICYIPYHSIGEKNGLLPGIRLDYISIRRSGASQLIKGAVAAVTKESVSAKGKYQMILNPSMLED</sequence>
<dbReference type="InterPro" id="IPR005081">
    <property type="entry name" value="SpoIIGA"/>
</dbReference>
<keyword evidence="5" id="KW-1185">Reference proteome</keyword>
<protein>
    <recommendedName>
        <fullName evidence="1">Sporulation sigma-E factor-processing peptidase</fullName>
        <ecNumber evidence="1">3.4.23.-</ecNumber>
    </recommendedName>
    <alternativeName>
        <fullName evidence="1">Membrane-associated aspartic protease</fullName>
    </alternativeName>
    <alternativeName>
        <fullName evidence="1">Stage II sporulation protein GA</fullName>
    </alternativeName>
</protein>
<accession>A0A4U8QH00</accession>
<comment type="similarity">
    <text evidence="1">Belongs to the peptidase U4 family.</text>
</comment>
<evidence type="ECO:0000256" key="3">
    <source>
        <dbReference type="SAM" id="Phobius"/>
    </source>
</evidence>
<dbReference type="Pfam" id="PF03419">
    <property type="entry name" value="Peptidase_U4"/>
    <property type="match status" value="1"/>
</dbReference>
<feature type="transmembrane region" description="Helical" evidence="3">
    <location>
        <begin position="61"/>
        <end position="80"/>
    </location>
</feature>
<comment type="subcellular location">
    <subcellularLocation>
        <location evidence="1">Cell membrane</location>
    </subcellularLocation>
</comment>
<dbReference type="GO" id="GO:0006508">
    <property type="term" value="P:proteolysis"/>
    <property type="evidence" value="ECO:0007669"/>
    <property type="project" value="UniProtKB-KW"/>
</dbReference>
<comment type="function">
    <text evidence="1">Probable aspartic protease that is responsible for the proteolytic cleavage of the RNA polymerase sigma E factor (SigE/spoIIGB) to yield the active peptide in the mother cell during sporulation. Responds to a signal from the forespore that is triggered by the extracellular signal protein SpoIIR.</text>
</comment>
<dbReference type="Proteomes" id="UP000306509">
    <property type="component" value="Unassembled WGS sequence"/>
</dbReference>
<proteinExistence type="inferred from homology"/>
<evidence type="ECO:0000313" key="4">
    <source>
        <dbReference type="EMBL" id="TLD00866.1"/>
    </source>
</evidence>
<evidence type="ECO:0000256" key="2">
    <source>
        <dbReference type="PIRSR" id="PIRSR018571-1"/>
    </source>
</evidence>
<dbReference type="PIRSF" id="PIRSF018571">
    <property type="entry name" value="SpoIIGA"/>
    <property type="match status" value="1"/>
</dbReference>
<feature type="active site" evidence="2">
    <location>
        <position position="164"/>
    </location>
</feature>
<evidence type="ECO:0000256" key="1">
    <source>
        <dbReference type="PIRNR" id="PIRNR018571"/>
    </source>
</evidence>
<dbReference type="GO" id="GO:0005886">
    <property type="term" value="C:plasma membrane"/>
    <property type="evidence" value="ECO:0007669"/>
    <property type="project" value="UniProtKB-SubCell"/>
</dbReference>
<dbReference type="EMBL" id="QGQD01000045">
    <property type="protein sequence ID" value="TLD00866.1"/>
    <property type="molecule type" value="Genomic_DNA"/>
</dbReference>
<keyword evidence="1" id="KW-0064">Aspartyl protease</keyword>
<gene>
    <name evidence="4" type="ORF">DSM106044_02062</name>
</gene>
<feature type="transmembrane region" description="Helical" evidence="3">
    <location>
        <begin position="87"/>
        <end position="106"/>
    </location>
</feature>